<accession>A0A2M8QF81</accession>
<gene>
    <name evidence="9" type="ORF">CUN48_03380</name>
</gene>
<protein>
    <recommendedName>
        <fullName evidence="8">L,D-TPase catalytic domain-containing protein</fullName>
    </recommendedName>
</protein>
<dbReference type="SUPFAM" id="SSF141523">
    <property type="entry name" value="L,D-transpeptidase catalytic domain-like"/>
    <property type="match status" value="1"/>
</dbReference>
<dbReference type="InterPro" id="IPR050979">
    <property type="entry name" value="LD-transpeptidase"/>
</dbReference>
<evidence type="ECO:0000259" key="8">
    <source>
        <dbReference type="PROSITE" id="PS52029"/>
    </source>
</evidence>
<organism evidence="9 10">
    <name type="scientific">Candidatus Thermofonsia Clade 3 bacterium</name>
    <dbReference type="NCBI Taxonomy" id="2364212"/>
    <lineage>
        <taxon>Bacteria</taxon>
        <taxon>Bacillati</taxon>
        <taxon>Chloroflexota</taxon>
        <taxon>Candidatus Thermofontia</taxon>
        <taxon>Candidatus Thermofonsia Clade 3</taxon>
    </lineage>
</organism>
<dbReference type="CDD" id="cd16913">
    <property type="entry name" value="YkuD_like"/>
    <property type="match status" value="1"/>
</dbReference>
<dbReference type="UniPathway" id="UPA00219"/>
<reference evidence="9 10" key="1">
    <citation type="submission" date="2017-11" db="EMBL/GenBank/DDBJ databases">
        <title>Evolution of Phototrophy in the Chloroflexi Phylum Driven by Horizontal Gene Transfer.</title>
        <authorList>
            <person name="Ward L.M."/>
            <person name="Hemp J."/>
            <person name="Shih P.M."/>
            <person name="Mcglynn S.E."/>
            <person name="Fischer W."/>
        </authorList>
    </citation>
    <scope>NUCLEOTIDE SEQUENCE [LARGE SCALE GENOMIC DNA]</scope>
    <source>
        <strain evidence="9">JP3_7</strain>
    </source>
</reference>
<evidence type="ECO:0000256" key="4">
    <source>
        <dbReference type="ARBA" id="ARBA00022984"/>
    </source>
</evidence>
<dbReference type="Proteomes" id="UP000230790">
    <property type="component" value="Unassembled WGS sequence"/>
</dbReference>
<evidence type="ECO:0000256" key="6">
    <source>
        <dbReference type="PROSITE-ProRule" id="PRU01373"/>
    </source>
</evidence>
<evidence type="ECO:0000313" key="10">
    <source>
        <dbReference type="Proteomes" id="UP000230790"/>
    </source>
</evidence>
<keyword evidence="5 6" id="KW-0961">Cell wall biogenesis/degradation</keyword>
<dbReference type="GO" id="GO:0071972">
    <property type="term" value="F:peptidoglycan L,D-transpeptidase activity"/>
    <property type="evidence" value="ECO:0007669"/>
    <property type="project" value="TreeGrafter"/>
</dbReference>
<dbReference type="Pfam" id="PF03734">
    <property type="entry name" value="YkuD"/>
    <property type="match status" value="1"/>
</dbReference>
<evidence type="ECO:0000256" key="3">
    <source>
        <dbReference type="ARBA" id="ARBA00022960"/>
    </source>
</evidence>
<evidence type="ECO:0000256" key="5">
    <source>
        <dbReference type="ARBA" id="ARBA00023316"/>
    </source>
</evidence>
<feature type="chain" id="PRO_5014961157" description="L,D-TPase catalytic domain-containing protein" evidence="7">
    <location>
        <begin position="24"/>
        <end position="154"/>
    </location>
</feature>
<evidence type="ECO:0000256" key="7">
    <source>
        <dbReference type="SAM" id="SignalP"/>
    </source>
</evidence>
<comment type="caution">
    <text evidence="9">The sequence shown here is derived from an EMBL/GenBank/DDBJ whole genome shotgun (WGS) entry which is preliminary data.</text>
</comment>
<dbReference type="GO" id="GO:0005576">
    <property type="term" value="C:extracellular region"/>
    <property type="evidence" value="ECO:0007669"/>
    <property type="project" value="TreeGrafter"/>
</dbReference>
<feature type="domain" description="L,D-TPase catalytic" evidence="8">
    <location>
        <begin position="40"/>
        <end position="154"/>
    </location>
</feature>
<dbReference type="GO" id="GO:0016740">
    <property type="term" value="F:transferase activity"/>
    <property type="evidence" value="ECO:0007669"/>
    <property type="project" value="UniProtKB-KW"/>
</dbReference>
<sequence>MRKLLAAVVATILLFAASEPLLAGSSDAEHGATRYARRGKWIEVVIAEQRLIAWENGRMIMSTPVSTGARSTPTPRGTFRIYSKYVRQRMRGPGYDLPNVPYVMYFRRGGYALHGAYWHTDFGQPRSHGCVNLPITAAAWLYHWAPHGTVVVIQ</sequence>
<dbReference type="GO" id="GO:0008360">
    <property type="term" value="P:regulation of cell shape"/>
    <property type="evidence" value="ECO:0007669"/>
    <property type="project" value="UniProtKB-UniRule"/>
</dbReference>
<dbReference type="EMBL" id="PGTN01000014">
    <property type="protein sequence ID" value="PJF48451.1"/>
    <property type="molecule type" value="Genomic_DNA"/>
</dbReference>
<dbReference type="AlphaFoldDB" id="A0A2M8QF81"/>
<feature type="active site" description="Proton donor/acceptor" evidence="6">
    <location>
        <position position="114"/>
    </location>
</feature>
<dbReference type="PROSITE" id="PS52029">
    <property type="entry name" value="LD_TPASE"/>
    <property type="match status" value="1"/>
</dbReference>
<dbReference type="InterPro" id="IPR038063">
    <property type="entry name" value="Transpep_catalytic_dom"/>
</dbReference>
<evidence type="ECO:0000256" key="2">
    <source>
        <dbReference type="ARBA" id="ARBA00022679"/>
    </source>
</evidence>
<keyword evidence="4 6" id="KW-0573">Peptidoglycan synthesis</keyword>
<dbReference type="PANTHER" id="PTHR30582:SF2">
    <property type="entry name" value="L,D-TRANSPEPTIDASE YCIB-RELATED"/>
    <property type="match status" value="1"/>
</dbReference>
<name>A0A2M8QF81_9CHLR</name>
<proteinExistence type="predicted"/>
<dbReference type="GO" id="GO:0018104">
    <property type="term" value="P:peptidoglycan-protein cross-linking"/>
    <property type="evidence" value="ECO:0007669"/>
    <property type="project" value="TreeGrafter"/>
</dbReference>
<feature type="active site" description="Nucleophile" evidence="6">
    <location>
        <position position="130"/>
    </location>
</feature>
<dbReference type="PANTHER" id="PTHR30582">
    <property type="entry name" value="L,D-TRANSPEPTIDASE"/>
    <property type="match status" value="1"/>
</dbReference>
<keyword evidence="3 6" id="KW-0133">Cell shape</keyword>
<evidence type="ECO:0000256" key="1">
    <source>
        <dbReference type="ARBA" id="ARBA00004752"/>
    </source>
</evidence>
<keyword evidence="2" id="KW-0808">Transferase</keyword>
<feature type="signal peptide" evidence="7">
    <location>
        <begin position="1"/>
        <end position="23"/>
    </location>
</feature>
<dbReference type="Gene3D" id="2.40.440.10">
    <property type="entry name" value="L,D-transpeptidase catalytic domain-like"/>
    <property type="match status" value="1"/>
</dbReference>
<comment type="pathway">
    <text evidence="1 6">Cell wall biogenesis; peptidoglycan biosynthesis.</text>
</comment>
<dbReference type="InterPro" id="IPR005490">
    <property type="entry name" value="LD_TPept_cat_dom"/>
</dbReference>
<dbReference type="GO" id="GO:0071555">
    <property type="term" value="P:cell wall organization"/>
    <property type="evidence" value="ECO:0007669"/>
    <property type="project" value="UniProtKB-UniRule"/>
</dbReference>
<evidence type="ECO:0000313" key="9">
    <source>
        <dbReference type="EMBL" id="PJF48451.1"/>
    </source>
</evidence>
<keyword evidence="7" id="KW-0732">Signal</keyword>